<dbReference type="HAMAP" id="MF_00944">
    <property type="entry name" value="YchF_OLA1_ATPase"/>
    <property type="match status" value="1"/>
</dbReference>
<sequence length="377" mass="41168">MRGICARKSEIVGLSIGIVGLPNVGKSSTFNALTRTAQAQSANYPFCTIDPNKALVNVPDARLEALAQIVKPEKIQYSSVEFVDIAGLIKGASAGEGLGNQFLANIRECAVILHVVRCFEDSDVVHVNSAINPLADIETIEIELILADVQSLQKRLERLEKLAKSSKEVGAQLELARELLAHLNELKPVSTFAHKDHPYFETLNHELRFLSGKKVIYTANVGEEDLGVLNAHALSVQALAKERGAQFVSLCAKLEEEMVEMSPQESQEFLQSLGVEKSGLEQIIQLGFQELGLISYFTAGVKEVRAWTISKGSSAPVAAGVIHKDFEKGFIRAETIAYQDFIAYGGEAGAKEKGALRIEGKDYIVQDGDVMHFRFNV</sequence>
<keyword evidence="11" id="KW-1185">Reference proteome</keyword>
<dbReference type="FunFam" id="3.10.20.30:FF:000001">
    <property type="entry name" value="Ribosome-binding ATPase YchF"/>
    <property type="match status" value="1"/>
</dbReference>
<dbReference type="PRINTS" id="PR00326">
    <property type="entry name" value="GTP1OBG"/>
</dbReference>
<dbReference type="PANTHER" id="PTHR23305">
    <property type="entry name" value="OBG GTPASE FAMILY"/>
    <property type="match status" value="1"/>
</dbReference>
<comment type="similarity">
    <text evidence="6">Belongs to the TRAFAC class OBG-HflX-like GTPase superfamily. OBG GTPase family. YchF/OLA1 subfamily.</text>
</comment>
<feature type="binding site" evidence="6">
    <location>
        <begin position="23"/>
        <end position="28"/>
    </location>
    <ligand>
        <name>ATP</name>
        <dbReference type="ChEBI" id="CHEBI:30616"/>
    </ligand>
</feature>
<dbReference type="GO" id="GO:0046872">
    <property type="term" value="F:metal ion binding"/>
    <property type="evidence" value="ECO:0007669"/>
    <property type="project" value="UniProtKB-KW"/>
</dbReference>
<dbReference type="STRING" id="936155.HFELIS_02350"/>
<comment type="function">
    <text evidence="6">ATPase that binds to both the 70S ribosome and the 50S ribosomal subunit in a nucleotide-independent manner.</text>
</comment>
<dbReference type="InterPro" id="IPR031167">
    <property type="entry name" value="G_OBG"/>
</dbReference>
<evidence type="ECO:0000259" key="9">
    <source>
        <dbReference type="PROSITE" id="PS51880"/>
    </source>
</evidence>
<evidence type="ECO:0000256" key="5">
    <source>
        <dbReference type="ARBA" id="ARBA00022842"/>
    </source>
</evidence>
<dbReference type="NCBIfam" id="TIGR00092">
    <property type="entry name" value="redox-regulated ATPase YchF"/>
    <property type="match status" value="1"/>
</dbReference>
<dbReference type="FunFam" id="1.10.150.300:FF:000001">
    <property type="entry name" value="Ribosome-binding ATPase YchF"/>
    <property type="match status" value="1"/>
</dbReference>
<evidence type="ECO:0000313" key="11">
    <source>
        <dbReference type="Proteomes" id="UP000007934"/>
    </source>
</evidence>
<dbReference type="PIRSF" id="PIRSF006641">
    <property type="entry name" value="CHP00092"/>
    <property type="match status" value="1"/>
</dbReference>
<gene>
    <name evidence="6" type="primary">ychF</name>
    <name evidence="10" type="ordered locus">Hfelis_02350</name>
</gene>
<dbReference type="InterPro" id="IPR004396">
    <property type="entry name" value="ATPase_YchF/OLA1"/>
</dbReference>
<evidence type="ECO:0000256" key="2">
    <source>
        <dbReference type="ARBA" id="ARBA00022723"/>
    </source>
</evidence>
<evidence type="ECO:0000256" key="4">
    <source>
        <dbReference type="ARBA" id="ARBA00022840"/>
    </source>
</evidence>
<dbReference type="InterPro" id="IPR041706">
    <property type="entry name" value="YchF_N"/>
</dbReference>
<name>E7AD54_HELFC</name>
<keyword evidence="3 6" id="KW-0547">Nucleotide-binding</keyword>
<dbReference type="GO" id="GO:0043023">
    <property type="term" value="F:ribosomal large subunit binding"/>
    <property type="evidence" value="ECO:0007669"/>
    <property type="project" value="UniProtKB-UniRule"/>
</dbReference>
<dbReference type="Gene3D" id="1.10.150.300">
    <property type="entry name" value="TGS-like domain"/>
    <property type="match status" value="1"/>
</dbReference>
<dbReference type="PROSITE" id="PS51880">
    <property type="entry name" value="TGS"/>
    <property type="match status" value="1"/>
</dbReference>
<evidence type="ECO:0000313" key="10">
    <source>
        <dbReference type="EMBL" id="CBY82319.1"/>
    </source>
</evidence>
<dbReference type="Gene3D" id="3.40.50.300">
    <property type="entry name" value="P-loop containing nucleotide triphosphate hydrolases"/>
    <property type="match status" value="1"/>
</dbReference>
<dbReference type="GO" id="GO:0016887">
    <property type="term" value="F:ATP hydrolysis activity"/>
    <property type="evidence" value="ECO:0007669"/>
    <property type="project" value="UniProtKB-UniRule"/>
</dbReference>
<dbReference type="InterPro" id="IPR027417">
    <property type="entry name" value="P-loop_NTPase"/>
</dbReference>
<evidence type="ECO:0000256" key="6">
    <source>
        <dbReference type="HAMAP-Rule" id="MF_00944"/>
    </source>
</evidence>
<feature type="domain" description="TGS" evidence="9">
    <location>
        <begin position="292"/>
        <end position="375"/>
    </location>
</feature>
<dbReference type="InterPro" id="IPR012676">
    <property type="entry name" value="TGS-like"/>
</dbReference>
<comment type="cofactor">
    <cofactor evidence="1">
        <name>Mg(2+)</name>
        <dbReference type="ChEBI" id="CHEBI:18420"/>
    </cofactor>
</comment>
<evidence type="ECO:0000259" key="8">
    <source>
        <dbReference type="PROSITE" id="PS51710"/>
    </source>
</evidence>
<evidence type="ECO:0000256" key="1">
    <source>
        <dbReference type="ARBA" id="ARBA00001946"/>
    </source>
</evidence>
<dbReference type="KEGG" id="hfe:HFELIS_02350"/>
<dbReference type="CDD" id="cd01900">
    <property type="entry name" value="YchF"/>
    <property type="match status" value="1"/>
</dbReference>
<feature type="domain" description="OBG-type G" evidence="8">
    <location>
        <begin position="14"/>
        <end position="270"/>
    </location>
</feature>
<dbReference type="HOGENOM" id="CLU_018395_0_1_7"/>
<dbReference type="InterPro" id="IPR006073">
    <property type="entry name" value="GTP-bd"/>
</dbReference>
<organism evidence="10 11">
    <name type="scientific">Helicobacter felis (strain ATCC 49179 / CCUG 28539 / NCTC 12436 / CS1)</name>
    <dbReference type="NCBI Taxonomy" id="936155"/>
    <lineage>
        <taxon>Bacteria</taxon>
        <taxon>Pseudomonadati</taxon>
        <taxon>Campylobacterota</taxon>
        <taxon>Epsilonproteobacteria</taxon>
        <taxon>Campylobacterales</taxon>
        <taxon>Helicobacteraceae</taxon>
        <taxon>Helicobacter</taxon>
    </lineage>
</organism>
<dbReference type="GO" id="GO:0005737">
    <property type="term" value="C:cytoplasm"/>
    <property type="evidence" value="ECO:0007669"/>
    <property type="project" value="TreeGrafter"/>
</dbReference>
<dbReference type="InterPro" id="IPR023192">
    <property type="entry name" value="TGS-like_dom_sf"/>
</dbReference>
<proteinExistence type="inferred from homology"/>
<dbReference type="CDD" id="cd04867">
    <property type="entry name" value="TGS_YchF_OLA1"/>
    <property type="match status" value="1"/>
</dbReference>
<dbReference type="Gene3D" id="3.10.20.30">
    <property type="match status" value="1"/>
</dbReference>
<dbReference type="PANTHER" id="PTHR23305:SF18">
    <property type="entry name" value="OBG-TYPE G DOMAIN-CONTAINING PROTEIN"/>
    <property type="match status" value="1"/>
</dbReference>
<accession>E7AD54</accession>
<dbReference type="PROSITE" id="PS51710">
    <property type="entry name" value="G_OBG"/>
    <property type="match status" value="1"/>
</dbReference>
<dbReference type="Pfam" id="PF06071">
    <property type="entry name" value="YchF-GTPase_C"/>
    <property type="match status" value="1"/>
</dbReference>
<keyword evidence="4 6" id="KW-0067">ATP-binding</keyword>
<dbReference type="eggNOG" id="COG0012">
    <property type="taxonomic scope" value="Bacteria"/>
</dbReference>
<keyword evidence="5" id="KW-0460">Magnesium</keyword>
<keyword evidence="7" id="KW-0175">Coiled coil</keyword>
<dbReference type="SUPFAM" id="SSF81271">
    <property type="entry name" value="TGS-like"/>
    <property type="match status" value="1"/>
</dbReference>
<dbReference type="AlphaFoldDB" id="E7AD54"/>
<dbReference type="SUPFAM" id="SSF52540">
    <property type="entry name" value="P-loop containing nucleoside triphosphate hydrolases"/>
    <property type="match status" value="1"/>
</dbReference>
<dbReference type="EMBL" id="FQ670179">
    <property type="protein sequence ID" value="CBY82319.1"/>
    <property type="molecule type" value="Genomic_DNA"/>
</dbReference>
<dbReference type="Pfam" id="PF01926">
    <property type="entry name" value="MMR_HSR1"/>
    <property type="match status" value="1"/>
</dbReference>
<dbReference type="GO" id="GO:0005525">
    <property type="term" value="F:GTP binding"/>
    <property type="evidence" value="ECO:0007669"/>
    <property type="project" value="InterPro"/>
</dbReference>
<feature type="coiled-coil region" evidence="7">
    <location>
        <begin position="142"/>
        <end position="169"/>
    </location>
</feature>
<evidence type="ECO:0000256" key="3">
    <source>
        <dbReference type="ARBA" id="ARBA00022741"/>
    </source>
</evidence>
<dbReference type="InterPro" id="IPR013029">
    <property type="entry name" value="YchF_C"/>
</dbReference>
<dbReference type="InterPro" id="IPR004095">
    <property type="entry name" value="TGS"/>
</dbReference>
<dbReference type="GO" id="GO:0005524">
    <property type="term" value="F:ATP binding"/>
    <property type="evidence" value="ECO:0007669"/>
    <property type="project" value="UniProtKB-UniRule"/>
</dbReference>
<evidence type="ECO:0000256" key="7">
    <source>
        <dbReference type="SAM" id="Coils"/>
    </source>
</evidence>
<protein>
    <recommendedName>
        <fullName evidence="6">Ribosome-binding ATPase YchF</fullName>
    </recommendedName>
</protein>
<keyword evidence="2" id="KW-0479">Metal-binding</keyword>
<reference evidence="10 11" key="1">
    <citation type="journal article" date="2011" name="Genome Biol. Evol.">
        <title>Comparative whole genome sequence analysis of the carcinogenic bacterial model pathogen Helicobacter felis.</title>
        <authorList>
            <person name="Arnold I.C."/>
            <person name="Zigova Z."/>
            <person name="Holden M."/>
            <person name="Lawley T.D."/>
            <person name="Rad R."/>
            <person name="Dougan G."/>
            <person name="Falkow S."/>
            <person name="Bentley S.D."/>
            <person name="Muller A."/>
        </authorList>
    </citation>
    <scope>NUCLEOTIDE SEQUENCE [LARGE SCALE GENOMIC DNA]</scope>
    <source>
        <strain evidence="11">ATCC 49179 / CCUG 28539 / NCTC 12436 / CS1</strain>
    </source>
</reference>
<dbReference type="Proteomes" id="UP000007934">
    <property type="component" value="Chromosome"/>
</dbReference>
<dbReference type="InterPro" id="IPR012675">
    <property type="entry name" value="Beta-grasp_dom_sf"/>
</dbReference>